<dbReference type="EMBL" id="MEIU01000057">
    <property type="protein sequence ID" value="PIT60168.1"/>
    <property type="molecule type" value="Genomic_DNA"/>
</dbReference>
<comment type="subunit">
    <text evidence="2 10">Homodimer.</text>
</comment>
<dbReference type="GO" id="GO:0036222">
    <property type="term" value="F:XTP diphosphatase activity"/>
    <property type="evidence" value="ECO:0007669"/>
    <property type="project" value="UniProtKB-UniRule"/>
</dbReference>
<proteinExistence type="inferred from homology"/>
<comment type="similarity">
    <text evidence="1 10 11">Belongs to the HAM1 NTPase family.</text>
</comment>
<keyword evidence="6 10" id="KW-0460">Magnesium</keyword>
<dbReference type="GO" id="GO:0035870">
    <property type="term" value="F:dITP diphosphatase activity"/>
    <property type="evidence" value="ECO:0007669"/>
    <property type="project" value="UniProtKB-UniRule"/>
</dbReference>
<evidence type="ECO:0000256" key="7">
    <source>
        <dbReference type="ARBA" id="ARBA00023080"/>
    </source>
</evidence>
<dbReference type="Pfam" id="PF01725">
    <property type="entry name" value="Ham1p_like"/>
    <property type="match status" value="1"/>
</dbReference>
<dbReference type="SUPFAM" id="SSF52972">
    <property type="entry name" value="ITPase-like"/>
    <property type="match status" value="1"/>
</dbReference>
<evidence type="ECO:0000256" key="9">
    <source>
        <dbReference type="ARBA" id="ARBA00052017"/>
    </source>
</evidence>
<organism evidence="12 13">
    <name type="scientific">Snodgrassella alvi</name>
    <dbReference type="NCBI Taxonomy" id="1196083"/>
    <lineage>
        <taxon>Bacteria</taxon>
        <taxon>Pseudomonadati</taxon>
        <taxon>Pseudomonadota</taxon>
        <taxon>Betaproteobacteria</taxon>
        <taxon>Neisseriales</taxon>
        <taxon>Neisseriaceae</taxon>
        <taxon>Snodgrassella</taxon>
    </lineage>
</organism>
<dbReference type="GO" id="GO:0005829">
    <property type="term" value="C:cytosol"/>
    <property type="evidence" value="ECO:0007669"/>
    <property type="project" value="TreeGrafter"/>
</dbReference>
<dbReference type="AlphaFoldDB" id="A0A855FQZ4"/>
<dbReference type="GO" id="GO:0009146">
    <property type="term" value="P:purine nucleoside triphosphate catabolic process"/>
    <property type="evidence" value="ECO:0007669"/>
    <property type="project" value="UniProtKB-UniRule"/>
</dbReference>
<dbReference type="NCBIfam" id="TIGR00042">
    <property type="entry name" value="RdgB/HAM1 family non-canonical purine NTP pyrophosphatase"/>
    <property type="match status" value="1"/>
</dbReference>
<dbReference type="EC" id="3.6.1.66" evidence="10"/>
<keyword evidence="3 10" id="KW-0479">Metal-binding</keyword>
<evidence type="ECO:0000256" key="11">
    <source>
        <dbReference type="RuleBase" id="RU003781"/>
    </source>
</evidence>
<comment type="function">
    <text evidence="10">Pyrophosphatase that catalyzes the hydrolysis of nucleoside triphosphates to their monophosphate derivatives, with a high preference for the non-canonical purine nucleotides XTP (xanthosine triphosphate), dITP (deoxyinosine triphosphate) and ITP. Seems to function as a house-cleaning enzyme that removes non-canonical purine nucleotides from the nucleotide pool, thus preventing their incorporation into DNA/RNA and avoiding chromosomal lesions.</text>
</comment>
<gene>
    <name evidence="12" type="ORF">BHC57_06295</name>
</gene>
<evidence type="ECO:0000256" key="3">
    <source>
        <dbReference type="ARBA" id="ARBA00022723"/>
    </source>
</evidence>
<feature type="binding site" evidence="10">
    <location>
        <begin position="9"/>
        <end position="14"/>
    </location>
    <ligand>
        <name>substrate</name>
    </ligand>
</feature>
<dbReference type="PANTHER" id="PTHR11067">
    <property type="entry name" value="INOSINE TRIPHOSPHATE PYROPHOSPHATASE/HAM1 PROTEIN"/>
    <property type="match status" value="1"/>
</dbReference>
<feature type="binding site" evidence="10">
    <location>
        <begin position="182"/>
        <end position="183"/>
    </location>
    <ligand>
        <name>substrate</name>
    </ligand>
</feature>
<feature type="binding site" evidence="10">
    <location>
        <begin position="154"/>
        <end position="157"/>
    </location>
    <ligand>
        <name>substrate</name>
    </ligand>
</feature>
<sequence>MMNKIVLASNNQGKLAEFSRLFKSLNIEIVPQSAFNITECPEPYVTFVENALAKARHASHHSGLPALADDSGICANALHGAPGVHSARYAGTEPKSDIANNAKLDAELRQKSDKSVFYVCVLVLVRHADDPQPLIAEANWPGLWQSSAAGNNGFGYDPHFYLPEQQLTAAQMSHEEKNRISHRAQALNMLIAKLQQQYGLNTDV</sequence>
<evidence type="ECO:0000313" key="12">
    <source>
        <dbReference type="EMBL" id="PIT60168.1"/>
    </source>
</evidence>
<dbReference type="Proteomes" id="UP000230463">
    <property type="component" value="Unassembled WGS sequence"/>
</dbReference>
<evidence type="ECO:0000256" key="5">
    <source>
        <dbReference type="ARBA" id="ARBA00022801"/>
    </source>
</evidence>
<dbReference type="CDD" id="cd00515">
    <property type="entry name" value="HAM1"/>
    <property type="match status" value="1"/>
</dbReference>
<dbReference type="PANTHER" id="PTHR11067:SF9">
    <property type="entry name" value="INOSINE TRIPHOSPHATE PYROPHOSPHATASE"/>
    <property type="match status" value="1"/>
</dbReference>
<evidence type="ECO:0000256" key="6">
    <source>
        <dbReference type="ARBA" id="ARBA00022842"/>
    </source>
</evidence>
<evidence type="ECO:0000313" key="13">
    <source>
        <dbReference type="Proteomes" id="UP000230463"/>
    </source>
</evidence>
<comment type="catalytic activity">
    <reaction evidence="9 10">
        <text>XTP + H2O = XMP + diphosphate + H(+)</text>
        <dbReference type="Rhea" id="RHEA:28610"/>
        <dbReference type="ChEBI" id="CHEBI:15377"/>
        <dbReference type="ChEBI" id="CHEBI:15378"/>
        <dbReference type="ChEBI" id="CHEBI:33019"/>
        <dbReference type="ChEBI" id="CHEBI:57464"/>
        <dbReference type="ChEBI" id="CHEBI:61314"/>
        <dbReference type="EC" id="3.6.1.66"/>
    </reaction>
</comment>
<evidence type="ECO:0000256" key="4">
    <source>
        <dbReference type="ARBA" id="ARBA00022741"/>
    </source>
</evidence>
<evidence type="ECO:0000256" key="2">
    <source>
        <dbReference type="ARBA" id="ARBA00011738"/>
    </source>
</evidence>
<comment type="catalytic activity">
    <reaction evidence="8 10">
        <text>dITP + H2O = dIMP + diphosphate + H(+)</text>
        <dbReference type="Rhea" id="RHEA:28342"/>
        <dbReference type="ChEBI" id="CHEBI:15377"/>
        <dbReference type="ChEBI" id="CHEBI:15378"/>
        <dbReference type="ChEBI" id="CHEBI:33019"/>
        <dbReference type="ChEBI" id="CHEBI:61194"/>
        <dbReference type="ChEBI" id="CHEBI:61382"/>
        <dbReference type="EC" id="3.6.1.66"/>
    </reaction>
</comment>
<dbReference type="RefSeq" id="WP_100098923.1">
    <property type="nucleotide sequence ID" value="NZ_MDUZ01000001.1"/>
</dbReference>
<keyword evidence="4 10" id="KW-0547">Nucleotide-binding</keyword>
<dbReference type="GO" id="GO:0036220">
    <property type="term" value="F:ITP diphosphatase activity"/>
    <property type="evidence" value="ECO:0007669"/>
    <property type="project" value="UniProtKB-UniRule"/>
</dbReference>
<reference evidence="12 13" key="1">
    <citation type="journal article" date="2017" name="MBio">
        <title>Type VI secretion-mediated competition in the bee gut microbiome.</title>
        <authorList>
            <person name="Steele M.I."/>
            <person name="Kwong W.K."/>
            <person name="Powell J.E."/>
            <person name="Whiteley M."/>
            <person name="Moran N.A."/>
        </authorList>
    </citation>
    <scope>NUCLEOTIDE SEQUENCE [LARGE SCALE GENOMIC DNA]</scope>
    <source>
        <strain evidence="12 13">HK3</strain>
    </source>
</reference>
<feature type="binding site" evidence="10">
    <location>
        <position position="71"/>
    </location>
    <ligand>
        <name>substrate</name>
    </ligand>
</feature>
<dbReference type="OrthoDB" id="9807456at2"/>
<feature type="active site" description="Proton acceptor" evidence="10">
    <location>
        <position position="70"/>
    </location>
</feature>
<dbReference type="GO" id="GO:0009117">
    <property type="term" value="P:nucleotide metabolic process"/>
    <property type="evidence" value="ECO:0007669"/>
    <property type="project" value="UniProtKB-KW"/>
</dbReference>
<dbReference type="InterPro" id="IPR029001">
    <property type="entry name" value="ITPase-like_fam"/>
</dbReference>
<dbReference type="GO" id="GO:0000166">
    <property type="term" value="F:nucleotide binding"/>
    <property type="evidence" value="ECO:0007669"/>
    <property type="project" value="UniProtKB-KW"/>
</dbReference>
<comment type="caution">
    <text evidence="10">Lacks conserved residue(s) required for the propagation of feature annotation.</text>
</comment>
<comment type="cofactor">
    <cofactor evidence="10">
        <name>Mg(2+)</name>
        <dbReference type="ChEBI" id="CHEBI:18420"/>
    </cofactor>
    <text evidence="10">Binds 1 Mg(2+) ion per subunit.</text>
</comment>
<comment type="catalytic activity">
    <reaction evidence="10">
        <text>ITP + H2O = IMP + diphosphate + H(+)</text>
        <dbReference type="Rhea" id="RHEA:29399"/>
        <dbReference type="ChEBI" id="CHEBI:15377"/>
        <dbReference type="ChEBI" id="CHEBI:15378"/>
        <dbReference type="ChEBI" id="CHEBI:33019"/>
        <dbReference type="ChEBI" id="CHEBI:58053"/>
        <dbReference type="ChEBI" id="CHEBI:61402"/>
        <dbReference type="EC" id="3.6.1.66"/>
    </reaction>
</comment>
<name>A0A855FQZ4_9NEIS</name>
<evidence type="ECO:0000256" key="10">
    <source>
        <dbReference type="HAMAP-Rule" id="MF_01405"/>
    </source>
</evidence>
<protein>
    <recommendedName>
        <fullName evidence="10">dITP/XTP pyrophosphatase</fullName>
        <ecNumber evidence="10">3.6.1.66</ecNumber>
    </recommendedName>
    <alternativeName>
        <fullName evidence="10">Non-canonical purine NTP pyrophosphatase</fullName>
    </alternativeName>
    <alternativeName>
        <fullName evidence="10">Non-standard purine NTP pyrophosphatase</fullName>
    </alternativeName>
    <alternativeName>
        <fullName evidence="10">Nucleoside-triphosphate diphosphatase</fullName>
    </alternativeName>
    <alternativeName>
        <fullName evidence="10">Nucleoside-triphosphate pyrophosphatase</fullName>
        <shortName evidence="10">NTPase</shortName>
    </alternativeName>
</protein>
<dbReference type="FunFam" id="3.90.950.10:FF:000001">
    <property type="entry name" value="dITP/XTP pyrophosphatase"/>
    <property type="match status" value="1"/>
</dbReference>
<dbReference type="GO" id="GO:0017111">
    <property type="term" value="F:ribonucleoside triphosphate phosphatase activity"/>
    <property type="evidence" value="ECO:0007669"/>
    <property type="project" value="InterPro"/>
</dbReference>
<feature type="binding site" evidence="10">
    <location>
        <position position="177"/>
    </location>
    <ligand>
        <name>substrate</name>
    </ligand>
</feature>
<keyword evidence="5 10" id="KW-0378">Hydrolase</keyword>
<dbReference type="InterPro" id="IPR002637">
    <property type="entry name" value="RdgB/HAM1"/>
</dbReference>
<evidence type="ECO:0000256" key="1">
    <source>
        <dbReference type="ARBA" id="ARBA00008023"/>
    </source>
</evidence>
<accession>A0A855FQZ4</accession>
<comment type="caution">
    <text evidence="12">The sequence shown here is derived from an EMBL/GenBank/DDBJ whole genome shotgun (WGS) entry which is preliminary data.</text>
</comment>
<dbReference type="Gene3D" id="3.90.950.10">
    <property type="match status" value="1"/>
</dbReference>
<dbReference type="HAMAP" id="MF_01405">
    <property type="entry name" value="Non_canon_purine_NTPase"/>
    <property type="match status" value="1"/>
</dbReference>
<dbReference type="GO" id="GO:0046872">
    <property type="term" value="F:metal ion binding"/>
    <property type="evidence" value="ECO:0007669"/>
    <property type="project" value="UniProtKB-KW"/>
</dbReference>
<dbReference type="InterPro" id="IPR020922">
    <property type="entry name" value="dITP/XTP_pyrophosphatase"/>
</dbReference>
<evidence type="ECO:0000256" key="8">
    <source>
        <dbReference type="ARBA" id="ARBA00051875"/>
    </source>
</evidence>
<keyword evidence="7 10" id="KW-0546">Nucleotide metabolism</keyword>
<feature type="binding site" evidence="10">
    <location>
        <position position="70"/>
    </location>
    <ligand>
        <name>Mg(2+)</name>
        <dbReference type="ChEBI" id="CHEBI:18420"/>
    </ligand>
</feature>